<accession>A0A553WK95</accession>
<comment type="caution">
    <text evidence="10">The sequence shown here is derived from an EMBL/GenBank/DDBJ whole genome shotgun (WGS) entry which is preliminary data.</text>
</comment>
<protein>
    <recommendedName>
        <fullName evidence="9">PDZ domain-containing protein</fullName>
    </recommendedName>
</protein>
<reference evidence="10 11" key="1">
    <citation type="submission" date="2019-07" db="EMBL/GenBank/DDBJ databases">
        <authorList>
            <person name="Park M."/>
        </authorList>
    </citation>
    <scope>NUCLEOTIDE SEQUENCE [LARGE SCALE GENOMIC DNA]</scope>
    <source>
        <strain evidence="10 11">KCTC32445</strain>
    </source>
</reference>
<keyword evidence="3 6" id="KW-0378">Hydrolase</keyword>
<dbReference type="GO" id="GO:0004222">
    <property type="term" value="F:metalloendopeptidase activity"/>
    <property type="evidence" value="ECO:0007669"/>
    <property type="project" value="InterPro"/>
</dbReference>
<proteinExistence type="inferred from homology"/>
<keyword evidence="7" id="KW-0175">Coiled coil</keyword>
<keyword evidence="5 6" id="KW-0482">Metalloprotease</keyword>
<dbReference type="AlphaFoldDB" id="A0A553WK95"/>
<feature type="coiled-coil region" evidence="7">
    <location>
        <begin position="124"/>
        <end position="151"/>
    </location>
</feature>
<dbReference type="PROSITE" id="PS50106">
    <property type="entry name" value="PDZ"/>
    <property type="match status" value="1"/>
</dbReference>
<comment type="similarity">
    <text evidence="6">Belongs to the peptidase M48 family.</text>
</comment>
<dbReference type="SUPFAM" id="SSF50156">
    <property type="entry name" value="PDZ domain-like"/>
    <property type="match status" value="1"/>
</dbReference>
<feature type="chain" id="PRO_5022148473" description="PDZ domain-containing protein" evidence="8">
    <location>
        <begin position="19"/>
        <end position="317"/>
    </location>
</feature>
<feature type="domain" description="PDZ" evidence="9">
    <location>
        <begin position="86"/>
        <end position="146"/>
    </location>
</feature>
<evidence type="ECO:0000256" key="4">
    <source>
        <dbReference type="ARBA" id="ARBA00022833"/>
    </source>
</evidence>
<evidence type="ECO:0000256" key="1">
    <source>
        <dbReference type="ARBA" id="ARBA00022670"/>
    </source>
</evidence>
<organism evidence="10 11">
    <name type="scientific">Sphingorhabdus contaminans</name>
    <dbReference type="NCBI Taxonomy" id="1343899"/>
    <lineage>
        <taxon>Bacteria</taxon>
        <taxon>Pseudomonadati</taxon>
        <taxon>Pseudomonadota</taxon>
        <taxon>Alphaproteobacteria</taxon>
        <taxon>Sphingomonadales</taxon>
        <taxon>Sphingomonadaceae</taxon>
        <taxon>Sphingorhabdus</taxon>
    </lineage>
</organism>
<evidence type="ECO:0000256" key="3">
    <source>
        <dbReference type="ARBA" id="ARBA00022801"/>
    </source>
</evidence>
<dbReference type="Proteomes" id="UP000320160">
    <property type="component" value="Unassembled WGS sequence"/>
</dbReference>
<evidence type="ECO:0000256" key="6">
    <source>
        <dbReference type="RuleBase" id="RU003983"/>
    </source>
</evidence>
<evidence type="ECO:0000256" key="2">
    <source>
        <dbReference type="ARBA" id="ARBA00022723"/>
    </source>
</evidence>
<dbReference type="RefSeq" id="WP_143776004.1">
    <property type="nucleotide sequence ID" value="NZ_VKKU01000001.1"/>
</dbReference>
<evidence type="ECO:0000313" key="10">
    <source>
        <dbReference type="EMBL" id="TSB05088.1"/>
    </source>
</evidence>
<dbReference type="GO" id="GO:0046872">
    <property type="term" value="F:metal ion binding"/>
    <property type="evidence" value="ECO:0007669"/>
    <property type="project" value="UniProtKB-KW"/>
</dbReference>
<dbReference type="Pfam" id="PF01435">
    <property type="entry name" value="Peptidase_M48"/>
    <property type="match status" value="1"/>
</dbReference>
<dbReference type="OrthoDB" id="7338723at2"/>
<evidence type="ECO:0000256" key="5">
    <source>
        <dbReference type="ARBA" id="ARBA00023049"/>
    </source>
</evidence>
<keyword evidence="8" id="KW-0732">Signal</keyword>
<dbReference type="EMBL" id="VKKU01000001">
    <property type="protein sequence ID" value="TSB05088.1"/>
    <property type="molecule type" value="Genomic_DNA"/>
</dbReference>
<dbReference type="GO" id="GO:0006508">
    <property type="term" value="P:proteolysis"/>
    <property type="evidence" value="ECO:0007669"/>
    <property type="project" value="UniProtKB-KW"/>
</dbReference>
<gene>
    <name evidence="10" type="ORF">FOM92_06840</name>
</gene>
<keyword evidence="2" id="KW-0479">Metal-binding</keyword>
<sequence>MKPLAFCLVLGLTTVATAAPNPDDVKSYQALVQQDVRIATIGYRLAAANAPFCRKQERNPGWVLQDERQYPDPTTARTALAFRQPVSVAGIVEGGPADKAGISAGDGLLGLNGAAWNWTTRISKAKSAQRIEDVQEQLRKALSTAGEVEVKLDTKEGPRTFKLNPNPICASRFWIDTKTKLDAGADGYNVRVTEALVRFAENDDELAVAVAHELAHNLLEHRQKLKKMKKSASNIRATEIEADRLSIWLMTNAGYDSSAALRFIERFGRATDPVLLSDGTHLPWRGRVEIMQSEINTINQSGKLHGLRPPPLLEAEK</sequence>
<keyword evidence="1 6" id="KW-0645">Protease</keyword>
<keyword evidence="4 6" id="KW-0862">Zinc</keyword>
<name>A0A553WK95_9SPHN</name>
<feature type="signal peptide" evidence="8">
    <location>
        <begin position="1"/>
        <end position="18"/>
    </location>
</feature>
<dbReference type="Pfam" id="PF00595">
    <property type="entry name" value="PDZ"/>
    <property type="match status" value="1"/>
</dbReference>
<dbReference type="InterPro" id="IPR001478">
    <property type="entry name" value="PDZ"/>
</dbReference>
<evidence type="ECO:0000256" key="8">
    <source>
        <dbReference type="SAM" id="SignalP"/>
    </source>
</evidence>
<dbReference type="Gene3D" id="2.30.42.10">
    <property type="match status" value="1"/>
</dbReference>
<comment type="cofactor">
    <cofactor evidence="6">
        <name>Zn(2+)</name>
        <dbReference type="ChEBI" id="CHEBI:29105"/>
    </cofactor>
    <text evidence="6">Binds 1 zinc ion per subunit.</text>
</comment>
<evidence type="ECO:0000259" key="9">
    <source>
        <dbReference type="PROSITE" id="PS50106"/>
    </source>
</evidence>
<dbReference type="InterPro" id="IPR036034">
    <property type="entry name" value="PDZ_sf"/>
</dbReference>
<evidence type="ECO:0000256" key="7">
    <source>
        <dbReference type="SAM" id="Coils"/>
    </source>
</evidence>
<dbReference type="InterPro" id="IPR001915">
    <property type="entry name" value="Peptidase_M48"/>
</dbReference>
<evidence type="ECO:0000313" key="11">
    <source>
        <dbReference type="Proteomes" id="UP000320160"/>
    </source>
</evidence>
<keyword evidence="11" id="KW-1185">Reference proteome</keyword>